<dbReference type="SUPFAM" id="SSF52540">
    <property type="entry name" value="P-loop containing nucleoside triphosphate hydrolases"/>
    <property type="match status" value="1"/>
</dbReference>
<reference evidence="1 2" key="1">
    <citation type="submission" date="2020-11" db="EMBL/GenBank/DDBJ databases">
        <authorList>
            <person name="Wallbank WR R."/>
            <person name="Pardo Diaz C."/>
            <person name="Kozak K."/>
            <person name="Martin S."/>
            <person name="Jiggins C."/>
            <person name="Moest M."/>
            <person name="Warren A I."/>
            <person name="Generalovic N T."/>
            <person name="Byers J.R.P. K."/>
            <person name="Montejo-Kovacevich G."/>
            <person name="Yen C E."/>
        </authorList>
    </citation>
    <scope>NUCLEOTIDE SEQUENCE [LARGE SCALE GENOMIC DNA]</scope>
</reference>
<name>A0A7R8UWB0_HERIL</name>
<dbReference type="InterPro" id="IPR027417">
    <property type="entry name" value="P-loop_NTPase"/>
</dbReference>
<sequence>MSAVELGGLPYKIPLAVGYPYMITTNIDFADGIVNGAIGVLKNIELLTEDEHYAELEAQNEPVDEFPVEMVGQRCRLKAKPHVICKRDVLGFKWTPVTTRSANIPLGPKIKCRRIQFLIMTAYAITIQKSQGGTFDKILYRYDKS</sequence>
<dbReference type="PANTHER" id="PTHR23274">
    <property type="entry name" value="DNA HELICASE-RELATED"/>
    <property type="match status" value="1"/>
</dbReference>
<dbReference type="PANTHER" id="PTHR23274:SF11">
    <property type="entry name" value="ATP-DEPENDENT DNA HELICASE PIF1"/>
    <property type="match status" value="1"/>
</dbReference>
<accession>A0A7R8UWB0</accession>
<organism evidence="1 2">
    <name type="scientific">Hermetia illucens</name>
    <name type="common">Black soldier fly</name>
    <dbReference type="NCBI Taxonomy" id="343691"/>
    <lineage>
        <taxon>Eukaryota</taxon>
        <taxon>Metazoa</taxon>
        <taxon>Ecdysozoa</taxon>
        <taxon>Arthropoda</taxon>
        <taxon>Hexapoda</taxon>
        <taxon>Insecta</taxon>
        <taxon>Pterygota</taxon>
        <taxon>Neoptera</taxon>
        <taxon>Endopterygota</taxon>
        <taxon>Diptera</taxon>
        <taxon>Brachycera</taxon>
        <taxon>Stratiomyomorpha</taxon>
        <taxon>Stratiomyidae</taxon>
        <taxon>Hermetiinae</taxon>
        <taxon>Hermetia</taxon>
    </lineage>
</organism>
<proteinExistence type="predicted"/>
<dbReference type="AlphaFoldDB" id="A0A7R8UWB0"/>
<evidence type="ECO:0000313" key="2">
    <source>
        <dbReference type="Proteomes" id="UP000594454"/>
    </source>
</evidence>
<evidence type="ECO:0000313" key="1">
    <source>
        <dbReference type="EMBL" id="CAD7087756.1"/>
    </source>
</evidence>
<dbReference type="EMBL" id="LR899012">
    <property type="protein sequence ID" value="CAD7087756.1"/>
    <property type="molecule type" value="Genomic_DNA"/>
</dbReference>
<keyword evidence="2" id="KW-1185">Reference proteome</keyword>
<protein>
    <submittedName>
        <fullName evidence="1">Uncharacterized protein</fullName>
    </submittedName>
</protein>
<dbReference type="Proteomes" id="UP000594454">
    <property type="component" value="Chromosome 4"/>
</dbReference>
<gene>
    <name evidence="1" type="ORF">HERILL_LOCUS10439</name>
</gene>
<dbReference type="InParanoid" id="A0A7R8UWB0"/>